<dbReference type="NCBIfam" id="NF005861">
    <property type="entry name" value="PRK07791.1"/>
    <property type="match status" value="1"/>
</dbReference>
<sequence length="300" mass="31334">MGICDGRVVIITGAGRGLGRAHALAFAAEGAKVVVNDVGASLTGEGHDLTPAAEVVAEIKSLGGEAIVNDDDVSDWDGAGRMIKQAIDTFGHLDTLVCNAGIVRDRMIVNMSVDEWDAVMKVHLRGMFCPVRQAVDYWRAMSKAGTPIDARVVTTSSGAGLFGSVSQANYSAAKAGIASFTVVAAAELDRYGIKINGIAPSARSRMTEEAFADMMKKPESGFDAMDPANVSPVVVWLGSSACEISGRMFETAGGELSVADGWQHGQPFNKGARYEPAEIGAVVADLIREAPKPAAVYGAN</sequence>
<dbReference type="EMBL" id="CAFBLJ010000075">
    <property type="protein sequence ID" value="CAB4876750.1"/>
    <property type="molecule type" value="Genomic_DNA"/>
</dbReference>
<comment type="similarity">
    <text evidence="1">Belongs to the short-chain dehydrogenases/reductases (SDR) family.</text>
</comment>
<dbReference type="PROSITE" id="PS00061">
    <property type="entry name" value="ADH_SHORT"/>
    <property type="match status" value="1"/>
</dbReference>
<dbReference type="EMBL" id="CAFBPS010000088">
    <property type="protein sequence ID" value="CAB5032415.1"/>
    <property type="molecule type" value="Genomic_DNA"/>
</dbReference>
<evidence type="ECO:0000313" key="5">
    <source>
        <dbReference type="EMBL" id="CAB4779620.1"/>
    </source>
</evidence>
<evidence type="ECO:0000259" key="3">
    <source>
        <dbReference type="SMART" id="SM00822"/>
    </source>
</evidence>
<dbReference type="Pfam" id="PF00106">
    <property type="entry name" value="adh_short"/>
    <property type="match status" value="1"/>
</dbReference>
<evidence type="ECO:0000313" key="8">
    <source>
        <dbReference type="EMBL" id="CAB4903966.1"/>
    </source>
</evidence>
<dbReference type="InterPro" id="IPR057326">
    <property type="entry name" value="KR_dom"/>
</dbReference>
<evidence type="ECO:0000256" key="1">
    <source>
        <dbReference type="ARBA" id="ARBA00006484"/>
    </source>
</evidence>
<feature type="domain" description="Ketoreductase" evidence="3">
    <location>
        <begin position="7"/>
        <end position="201"/>
    </location>
</feature>
<dbReference type="InterPro" id="IPR051687">
    <property type="entry name" value="Peroxisomal_Beta-Oxidation"/>
</dbReference>
<dbReference type="EMBL" id="CAFBMF010000070">
    <property type="protein sequence ID" value="CAB4903966.1"/>
    <property type="molecule type" value="Genomic_DNA"/>
</dbReference>
<dbReference type="GO" id="GO:0016491">
    <property type="term" value="F:oxidoreductase activity"/>
    <property type="evidence" value="ECO:0007669"/>
    <property type="project" value="UniProtKB-KW"/>
</dbReference>
<dbReference type="InterPro" id="IPR002347">
    <property type="entry name" value="SDR_fam"/>
</dbReference>
<dbReference type="EMBL" id="CAFAAL010000051">
    <property type="protein sequence ID" value="CAB4802397.1"/>
    <property type="molecule type" value="Genomic_DNA"/>
</dbReference>
<evidence type="ECO:0000256" key="2">
    <source>
        <dbReference type="ARBA" id="ARBA00023002"/>
    </source>
</evidence>
<dbReference type="SMART" id="SM00822">
    <property type="entry name" value="PKS_KR"/>
    <property type="match status" value="1"/>
</dbReference>
<dbReference type="PRINTS" id="PR00080">
    <property type="entry name" value="SDRFAMILY"/>
</dbReference>
<dbReference type="EMBL" id="CAEZZP010000097">
    <property type="protein sequence ID" value="CAB4779620.1"/>
    <property type="molecule type" value="Genomic_DNA"/>
</dbReference>
<evidence type="ECO:0000313" key="7">
    <source>
        <dbReference type="EMBL" id="CAB4876750.1"/>
    </source>
</evidence>
<evidence type="ECO:0000313" key="4">
    <source>
        <dbReference type="EMBL" id="CAB4728125.1"/>
    </source>
</evidence>
<keyword evidence="2" id="KW-0560">Oxidoreductase</keyword>
<dbReference type="InterPro" id="IPR036291">
    <property type="entry name" value="NAD(P)-bd_dom_sf"/>
</dbReference>
<dbReference type="SUPFAM" id="SSF51735">
    <property type="entry name" value="NAD(P)-binding Rossmann-fold domains"/>
    <property type="match status" value="1"/>
</dbReference>
<dbReference type="AlphaFoldDB" id="A0A6J6S0B5"/>
<proteinExistence type="inferred from homology"/>
<organism evidence="4">
    <name type="scientific">freshwater metagenome</name>
    <dbReference type="NCBI Taxonomy" id="449393"/>
    <lineage>
        <taxon>unclassified sequences</taxon>
        <taxon>metagenomes</taxon>
        <taxon>ecological metagenomes</taxon>
    </lineage>
</organism>
<dbReference type="PRINTS" id="PR00081">
    <property type="entry name" value="GDHRDH"/>
</dbReference>
<evidence type="ECO:0000313" key="6">
    <source>
        <dbReference type="EMBL" id="CAB4802397.1"/>
    </source>
</evidence>
<gene>
    <name evidence="4" type="ORF">UFOPK2658_01517</name>
    <name evidence="5" type="ORF">UFOPK2880_01348</name>
    <name evidence="6" type="ORF">UFOPK3004_00749</name>
    <name evidence="7" type="ORF">UFOPK3304_01314</name>
    <name evidence="8" type="ORF">UFOPK3494_01096</name>
    <name evidence="9" type="ORF">UFOPK4134_01139</name>
</gene>
<accession>A0A6J6S0B5</accession>
<dbReference type="Gene3D" id="3.40.50.720">
    <property type="entry name" value="NAD(P)-binding Rossmann-like Domain"/>
    <property type="match status" value="1"/>
</dbReference>
<name>A0A6J6S0B5_9ZZZZ</name>
<dbReference type="PANTHER" id="PTHR45024">
    <property type="entry name" value="DEHYDROGENASES, SHORT CHAIN"/>
    <property type="match status" value="1"/>
</dbReference>
<dbReference type="InterPro" id="IPR020904">
    <property type="entry name" value="Sc_DH/Rdtase_CS"/>
</dbReference>
<reference evidence="4" key="1">
    <citation type="submission" date="2020-05" db="EMBL/GenBank/DDBJ databases">
        <authorList>
            <person name="Chiriac C."/>
            <person name="Salcher M."/>
            <person name="Ghai R."/>
            <person name="Kavagutti S V."/>
        </authorList>
    </citation>
    <scope>NUCLEOTIDE SEQUENCE</scope>
</reference>
<dbReference type="PANTHER" id="PTHR45024:SF2">
    <property type="entry name" value="SCP2 DOMAIN-CONTAINING PROTEIN"/>
    <property type="match status" value="1"/>
</dbReference>
<dbReference type="EMBL" id="CAEZYH010000084">
    <property type="protein sequence ID" value="CAB4728125.1"/>
    <property type="molecule type" value="Genomic_DNA"/>
</dbReference>
<evidence type="ECO:0000313" key="9">
    <source>
        <dbReference type="EMBL" id="CAB5032415.1"/>
    </source>
</evidence>
<protein>
    <submittedName>
        <fullName evidence="4">Unannotated protein</fullName>
    </submittedName>
</protein>
<dbReference type="FunFam" id="3.40.50.720:FF:000446">
    <property type="entry name" value="Short chain dehydrogenase"/>
    <property type="match status" value="1"/>
</dbReference>